<dbReference type="SUPFAM" id="SSF49401">
    <property type="entry name" value="Bacterial adhesins"/>
    <property type="match status" value="1"/>
</dbReference>
<dbReference type="Proteomes" id="UP000234935">
    <property type="component" value="Unassembled WGS sequence"/>
</dbReference>
<evidence type="ECO:0000259" key="4">
    <source>
        <dbReference type="Pfam" id="PF17802"/>
    </source>
</evidence>
<evidence type="ECO:0000256" key="1">
    <source>
        <dbReference type="SAM" id="MobiDB-lite"/>
    </source>
</evidence>
<comment type="caution">
    <text evidence="5">The sequence shown here is derived from an EMBL/GenBank/DDBJ whole genome shotgun (WGS) entry which is preliminary data.</text>
</comment>
<dbReference type="Gene3D" id="2.60.40.10">
    <property type="entry name" value="Immunoglobulins"/>
    <property type="match status" value="1"/>
</dbReference>
<dbReference type="InterPro" id="IPR013783">
    <property type="entry name" value="Ig-like_fold"/>
</dbReference>
<dbReference type="InterPro" id="IPR041033">
    <property type="entry name" value="SpaA_PFL_dom_1"/>
</dbReference>
<keyword evidence="3" id="KW-0732">Signal</keyword>
<reference evidence="5 6" key="1">
    <citation type="submission" date="2017-07" db="EMBL/GenBank/DDBJ databases">
        <title>Bifidobacterium novel species.</title>
        <authorList>
            <person name="Lugli G.A."/>
            <person name="Milani C."/>
            <person name="Duranti S."/>
            <person name="Mangifesta M."/>
        </authorList>
    </citation>
    <scope>NUCLEOTIDE SEQUENCE [LARGE SCALE GENOMIC DNA]</scope>
    <source>
        <strain evidence="6">Goo31D</strain>
    </source>
</reference>
<accession>A0A2N5IZD0</accession>
<sequence>MMNTHSMARSAAAIVAAAAMLAVGAVTASTAYAADDGAAQITINSPTAVNGNNMIAPSVNGRTFNAYELGSYEDVTLNAAKTAISGYSLKNANSVSDSDVMGWINQSVAGINLDSTLKDVMSCTGSGSATSCTFKGNAANLTPLQFVSRYFYGSGTDAYGNTHANQPLMRRFAQAAAGKLTTPSATVTGTSDDKVVFTNLPAEGLYLITEASTTAQSQSTIARAMVTGTAYSADGTVINQVEDTSTTPATTYDLGELYLKAEKVVVGKDVTDADGKAIKDELARAKSERTFTITTNVPNYDEYTNWTNPKFSITDAPTNLTLAIDSIKVTATKTDGSTPETTTLTKDTDYTVTPTDGGGFTVTLTKPVDLSGDSIKVTYTGVVTDVTVDTTTNKASVNFSNSPSDSSRHGNGSADDTKNIYVAALPLQKIKYATPATVLSGAVFAVTDTNGNPVNFDVNADGSVYSVDPTSTRANANQITSNTSSVELVGLGGDSTAPTTYTFTEQKAPTGYILGKTPVTFTLTVTPQYTANTMTGVAYKINGNATSGADFTNFVDSSDSGVLNGTVVTGTTMKTAADGTTTQVTTTRFEGSTIRVENTTNASDFAKTGGEITIVLAVVVALALIGAVCLIVARMRRNRA</sequence>
<evidence type="ECO:0000256" key="3">
    <source>
        <dbReference type="SAM" id="SignalP"/>
    </source>
</evidence>
<feature type="chain" id="PRO_5014878780" evidence="3">
    <location>
        <begin position="34"/>
        <end position="640"/>
    </location>
</feature>
<keyword evidence="2" id="KW-1133">Transmembrane helix</keyword>
<evidence type="ECO:0000313" key="6">
    <source>
        <dbReference type="Proteomes" id="UP000234935"/>
    </source>
</evidence>
<evidence type="ECO:0000313" key="5">
    <source>
        <dbReference type="EMBL" id="PLS27316.1"/>
    </source>
</evidence>
<feature type="region of interest" description="Disordered" evidence="1">
    <location>
        <begin position="394"/>
        <end position="415"/>
    </location>
</feature>
<feature type="compositionally biased region" description="Low complexity" evidence="1">
    <location>
        <begin position="394"/>
        <end position="405"/>
    </location>
</feature>
<dbReference type="GO" id="GO:0005975">
    <property type="term" value="P:carbohydrate metabolic process"/>
    <property type="evidence" value="ECO:0007669"/>
    <property type="project" value="UniProtKB-ARBA"/>
</dbReference>
<keyword evidence="2" id="KW-0472">Membrane</keyword>
<feature type="signal peptide" evidence="3">
    <location>
        <begin position="1"/>
        <end position="33"/>
    </location>
</feature>
<evidence type="ECO:0000256" key="2">
    <source>
        <dbReference type="SAM" id="Phobius"/>
    </source>
</evidence>
<feature type="domain" description="SpaA-like prealbumin fold" evidence="4">
    <location>
        <begin position="437"/>
        <end position="527"/>
    </location>
</feature>
<dbReference type="EMBL" id="NMYC01000003">
    <property type="protein sequence ID" value="PLS27316.1"/>
    <property type="molecule type" value="Genomic_DNA"/>
</dbReference>
<dbReference type="Pfam" id="PF17802">
    <property type="entry name" value="SpaA"/>
    <property type="match status" value="1"/>
</dbReference>
<keyword evidence="2" id="KW-0812">Transmembrane</keyword>
<dbReference type="Gene3D" id="2.60.40.740">
    <property type="match status" value="1"/>
</dbReference>
<dbReference type="InterPro" id="IPR008966">
    <property type="entry name" value="Adhesion_dom_sf"/>
</dbReference>
<name>A0A2N5IZD0_9BIFI</name>
<protein>
    <submittedName>
        <fullName evidence="5">Fimbrial subunit FimA</fullName>
    </submittedName>
</protein>
<proteinExistence type="predicted"/>
<feature type="transmembrane region" description="Helical" evidence="2">
    <location>
        <begin position="612"/>
        <end position="633"/>
    </location>
</feature>
<keyword evidence="6" id="KW-1185">Reference proteome</keyword>
<gene>
    <name evidence="5" type="ORF">CGZ88_0843</name>
</gene>
<organism evidence="5 6">
    <name type="scientific">Bifidobacterium anseris</name>
    <dbReference type="NCBI Taxonomy" id="2020963"/>
    <lineage>
        <taxon>Bacteria</taxon>
        <taxon>Bacillati</taxon>
        <taxon>Actinomycetota</taxon>
        <taxon>Actinomycetes</taxon>
        <taxon>Bifidobacteriales</taxon>
        <taxon>Bifidobacteriaceae</taxon>
        <taxon>Bifidobacterium</taxon>
    </lineage>
</organism>
<dbReference type="AlphaFoldDB" id="A0A2N5IZD0"/>